<dbReference type="AlphaFoldDB" id="A0A2T6BR20"/>
<dbReference type="InterPro" id="IPR036291">
    <property type="entry name" value="NAD(P)-bd_dom_sf"/>
</dbReference>
<organism evidence="2 3">
    <name type="scientific">Kordia periserrulae</name>
    <dbReference type="NCBI Taxonomy" id="701523"/>
    <lineage>
        <taxon>Bacteria</taxon>
        <taxon>Pseudomonadati</taxon>
        <taxon>Bacteroidota</taxon>
        <taxon>Flavobacteriia</taxon>
        <taxon>Flavobacteriales</taxon>
        <taxon>Flavobacteriaceae</taxon>
        <taxon>Kordia</taxon>
    </lineage>
</organism>
<dbReference type="InterPro" id="IPR013154">
    <property type="entry name" value="ADH-like_N"/>
</dbReference>
<dbReference type="InterPro" id="IPR013149">
    <property type="entry name" value="ADH-like_C"/>
</dbReference>
<dbReference type="InterPro" id="IPR002364">
    <property type="entry name" value="Quin_OxRdtase/zeta-crystal_CS"/>
</dbReference>
<dbReference type="Pfam" id="PF00107">
    <property type="entry name" value="ADH_zinc_N"/>
    <property type="match status" value="1"/>
</dbReference>
<feature type="domain" description="Enoyl reductase (ER)" evidence="1">
    <location>
        <begin position="14"/>
        <end position="328"/>
    </location>
</feature>
<dbReference type="Gene3D" id="3.90.180.10">
    <property type="entry name" value="Medium-chain alcohol dehydrogenases, catalytic domain"/>
    <property type="match status" value="1"/>
</dbReference>
<reference evidence="2 3" key="1">
    <citation type="submission" date="2018-04" db="EMBL/GenBank/DDBJ databases">
        <title>Genomic Encyclopedia of Archaeal and Bacterial Type Strains, Phase II (KMG-II): from individual species to whole genera.</title>
        <authorList>
            <person name="Goeker M."/>
        </authorList>
    </citation>
    <scope>NUCLEOTIDE SEQUENCE [LARGE SCALE GENOMIC DNA]</scope>
    <source>
        <strain evidence="2 3">DSM 25731</strain>
    </source>
</reference>
<dbReference type="Gene3D" id="3.40.50.720">
    <property type="entry name" value="NAD(P)-binding Rossmann-like Domain"/>
    <property type="match status" value="1"/>
</dbReference>
<sequence>MKDKMKQVQMQDYGSPEVLKLVETEIPTPNAGEVLIKVKTIGVNYSDILRRKNTYFQETPLPFVLGTEAVGEIVAVGEGVTIPYIAGTTVLAILPHASGYSEYVTAIAQYCVPLPPEIDEEKATAIFVQGTTAQLIISKVANDLKGKIVLVNASAGGVGSLLVQLAKRNGATVIGASSSDTKMEISKELGADFTVNYSKPDWSKKVKDLTDEKGVDIVFEMVGGEVYNQSLQCLKQGGQIIVFGCASGVQGSIHPEFFVDENITQSGFNLAYFINHKMGLWREALETVIGLLMQGKLNVETTHRFALEEASSAHKSIESRITTGKVILTTKYQN</sequence>
<evidence type="ECO:0000313" key="3">
    <source>
        <dbReference type="Proteomes" id="UP000244090"/>
    </source>
</evidence>
<dbReference type="PANTHER" id="PTHR43677:SF4">
    <property type="entry name" value="QUINONE OXIDOREDUCTASE-LIKE PROTEIN 2"/>
    <property type="match status" value="1"/>
</dbReference>
<dbReference type="GO" id="GO:0016491">
    <property type="term" value="F:oxidoreductase activity"/>
    <property type="evidence" value="ECO:0007669"/>
    <property type="project" value="InterPro"/>
</dbReference>
<dbReference type="Proteomes" id="UP000244090">
    <property type="component" value="Unassembled WGS sequence"/>
</dbReference>
<dbReference type="GO" id="GO:0008270">
    <property type="term" value="F:zinc ion binding"/>
    <property type="evidence" value="ECO:0007669"/>
    <property type="project" value="InterPro"/>
</dbReference>
<dbReference type="RefSeq" id="WP_211314516.1">
    <property type="nucleotide sequence ID" value="NZ_QBKT01000013.1"/>
</dbReference>
<dbReference type="SMART" id="SM00829">
    <property type="entry name" value="PKS_ER"/>
    <property type="match status" value="1"/>
</dbReference>
<protein>
    <submittedName>
        <fullName evidence="2">NADPH2:quinone reductase</fullName>
    </submittedName>
</protein>
<keyword evidence="3" id="KW-1185">Reference proteome</keyword>
<proteinExistence type="predicted"/>
<dbReference type="InterPro" id="IPR020843">
    <property type="entry name" value="ER"/>
</dbReference>
<name>A0A2T6BR20_9FLAO</name>
<comment type="caution">
    <text evidence="2">The sequence shown here is derived from an EMBL/GenBank/DDBJ whole genome shotgun (WGS) entry which is preliminary data.</text>
</comment>
<accession>A0A2T6BR20</accession>
<dbReference type="SUPFAM" id="SSF50129">
    <property type="entry name" value="GroES-like"/>
    <property type="match status" value="1"/>
</dbReference>
<gene>
    <name evidence="2" type="ORF">C8N46_11315</name>
</gene>
<dbReference type="PANTHER" id="PTHR43677">
    <property type="entry name" value="SHORT-CHAIN DEHYDROGENASE/REDUCTASE"/>
    <property type="match status" value="1"/>
</dbReference>
<dbReference type="EMBL" id="QBKT01000013">
    <property type="protein sequence ID" value="PTX58525.1"/>
    <property type="molecule type" value="Genomic_DNA"/>
</dbReference>
<dbReference type="Pfam" id="PF08240">
    <property type="entry name" value="ADH_N"/>
    <property type="match status" value="1"/>
</dbReference>
<dbReference type="InterPro" id="IPR011032">
    <property type="entry name" value="GroES-like_sf"/>
</dbReference>
<dbReference type="InterPro" id="IPR051397">
    <property type="entry name" value="Zn-ADH-like_protein"/>
</dbReference>
<evidence type="ECO:0000313" key="2">
    <source>
        <dbReference type="EMBL" id="PTX58525.1"/>
    </source>
</evidence>
<evidence type="ECO:0000259" key="1">
    <source>
        <dbReference type="SMART" id="SM00829"/>
    </source>
</evidence>
<dbReference type="PROSITE" id="PS01162">
    <property type="entry name" value="QOR_ZETA_CRYSTAL"/>
    <property type="match status" value="1"/>
</dbReference>
<dbReference type="SUPFAM" id="SSF51735">
    <property type="entry name" value="NAD(P)-binding Rossmann-fold domains"/>
    <property type="match status" value="1"/>
</dbReference>